<dbReference type="GO" id="GO:0005524">
    <property type="term" value="F:ATP binding"/>
    <property type="evidence" value="ECO:0007669"/>
    <property type="project" value="UniProtKB-KW"/>
</dbReference>
<feature type="transmembrane region" description="Helical" evidence="10">
    <location>
        <begin position="16"/>
        <end position="35"/>
    </location>
</feature>
<dbReference type="Gene3D" id="1.10.287.130">
    <property type="match status" value="1"/>
</dbReference>
<evidence type="ECO:0000259" key="11">
    <source>
        <dbReference type="PROSITE" id="PS50109"/>
    </source>
</evidence>
<dbReference type="PRINTS" id="PR00344">
    <property type="entry name" value="BCTRLSENSOR"/>
</dbReference>
<dbReference type="SMART" id="SM00448">
    <property type="entry name" value="REC"/>
    <property type="match status" value="1"/>
</dbReference>
<keyword evidence="14" id="KW-1185">Reference proteome</keyword>
<evidence type="ECO:0000256" key="7">
    <source>
        <dbReference type="ARBA" id="ARBA00022840"/>
    </source>
</evidence>
<name>A0A3R8RYW9_9BURK</name>
<dbReference type="EC" id="2.7.13.3" evidence="2"/>
<dbReference type="SUPFAM" id="SSF55874">
    <property type="entry name" value="ATPase domain of HSP90 chaperone/DNA topoisomerase II/histidine kinase"/>
    <property type="match status" value="1"/>
</dbReference>
<dbReference type="Pfam" id="PF02518">
    <property type="entry name" value="HATPase_c"/>
    <property type="match status" value="1"/>
</dbReference>
<keyword evidence="6" id="KW-0418">Kinase</keyword>
<feature type="domain" description="Histidine kinase" evidence="11">
    <location>
        <begin position="384"/>
        <end position="602"/>
    </location>
</feature>
<dbReference type="SUPFAM" id="SSF47384">
    <property type="entry name" value="Homodimeric domain of signal transducing histidine kinase"/>
    <property type="match status" value="1"/>
</dbReference>
<evidence type="ECO:0000256" key="10">
    <source>
        <dbReference type="SAM" id="Phobius"/>
    </source>
</evidence>
<feature type="modified residue" description="4-aspartylphosphate" evidence="9">
    <location>
        <position position="673"/>
    </location>
</feature>
<dbReference type="PANTHER" id="PTHR43065:SF46">
    <property type="entry name" value="C4-DICARBOXYLATE TRANSPORT SENSOR PROTEIN DCTB"/>
    <property type="match status" value="1"/>
</dbReference>
<evidence type="ECO:0000256" key="4">
    <source>
        <dbReference type="ARBA" id="ARBA00022679"/>
    </source>
</evidence>
<keyword evidence="5" id="KW-0547">Nucleotide-binding</keyword>
<protein>
    <recommendedName>
        <fullName evidence="2">histidine kinase</fullName>
        <ecNumber evidence="2">2.7.13.3</ecNumber>
    </recommendedName>
</protein>
<reference evidence="13 14" key="1">
    <citation type="submission" date="2018-12" db="EMBL/GenBank/DDBJ databases">
        <title>The whole draft genome of Aquabacterium sp. SJQ9.</title>
        <authorList>
            <person name="Sun L."/>
            <person name="Gao X."/>
            <person name="Chen W."/>
            <person name="Huang K."/>
        </authorList>
    </citation>
    <scope>NUCLEOTIDE SEQUENCE [LARGE SCALE GENOMIC DNA]</scope>
    <source>
        <strain evidence="13 14">SJQ9</strain>
    </source>
</reference>
<dbReference type="SMART" id="SM00387">
    <property type="entry name" value="HATPase_c"/>
    <property type="match status" value="1"/>
</dbReference>
<dbReference type="PANTHER" id="PTHR43065">
    <property type="entry name" value="SENSOR HISTIDINE KINASE"/>
    <property type="match status" value="1"/>
</dbReference>
<dbReference type="PROSITE" id="PS50110">
    <property type="entry name" value="RESPONSE_REGULATORY"/>
    <property type="match status" value="1"/>
</dbReference>
<keyword evidence="4" id="KW-0808">Transferase</keyword>
<dbReference type="SUPFAM" id="SSF52172">
    <property type="entry name" value="CheY-like"/>
    <property type="match status" value="1"/>
</dbReference>
<organism evidence="13 14">
    <name type="scientific">Aquabacterium soli</name>
    <dbReference type="NCBI Taxonomy" id="2493092"/>
    <lineage>
        <taxon>Bacteria</taxon>
        <taxon>Pseudomonadati</taxon>
        <taxon>Pseudomonadota</taxon>
        <taxon>Betaproteobacteria</taxon>
        <taxon>Burkholderiales</taxon>
        <taxon>Aquabacterium</taxon>
    </lineage>
</organism>
<dbReference type="EMBL" id="RSED01000027">
    <property type="protein sequence ID" value="RRS01135.1"/>
    <property type="molecule type" value="Genomic_DNA"/>
</dbReference>
<dbReference type="PROSITE" id="PS50109">
    <property type="entry name" value="HIS_KIN"/>
    <property type="match status" value="1"/>
</dbReference>
<keyword evidence="10" id="KW-0472">Membrane</keyword>
<dbReference type="InterPro" id="IPR005467">
    <property type="entry name" value="His_kinase_dom"/>
</dbReference>
<keyword evidence="8" id="KW-0902">Two-component regulatory system</keyword>
<dbReference type="Gene3D" id="3.40.50.2300">
    <property type="match status" value="1"/>
</dbReference>
<keyword evidence="7" id="KW-0067">ATP-binding</keyword>
<dbReference type="SMART" id="SM00388">
    <property type="entry name" value="HisKA"/>
    <property type="match status" value="1"/>
</dbReference>
<dbReference type="Proteomes" id="UP000269265">
    <property type="component" value="Unassembled WGS sequence"/>
</dbReference>
<evidence type="ECO:0000256" key="8">
    <source>
        <dbReference type="ARBA" id="ARBA00023012"/>
    </source>
</evidence>
<evidence type="ECO:0000256" key="5">
    <source>
        <dbReference type="ARBA" id="ARBA00022741"/>
    </source>
</evidence>
<evidence type="ECO:0000256" key="9">
    <source>
        <dbReference type="PROSITE-ProRule" id="PRU00169"/>
    </source>
</evidence>
<comment type="caution">
    <text evidence="13">The sequence shown here is derived from an EMBL/GenBank/DDBJ whole genome shotgun (WGS) entry which is preliminary data.</text>
</comment>
<keyword evidence="10" id="KW-1133">Transmembrane helix</keyword>
<dbReference type="InterPro" id="IPR003594">
    <property type="entry name" value="HATPase_dom"/>
</dbReference>
<dbReference type="GO" id="GO:0000155">
    <property type="term" value="F:phosphorelay sensor kinase activity"/>
    <property type="evidence" value="ECO:0007669"/>
    <property type="project" value="InterPro"/>
</dbReference>
<feature type="domain" description="Response regulatory" evidence="12">
    <location>
        <begin position="623"/>
        <end position="733"/>
    </location>
</feature>
<dbReference type="InterPro" id="IPR036097">
    <property type="entry name" value="HisK_dim/P_sf"/>
</dbReference>
<dbReference type="InterPro" id="IPR003661">
    <property type="entry name" value="HisK_dim/P_dom"/>
</dbReference>
<dbReference type="InterPro" id="IPR036890">
    <property type="entry name" value="HATPase_C_sf"/>
</dbReference>
<dbReference type="Gene3D" id="3.30.565.10">
    <property type="entry name" value="Histidine kinase-like ATPase, C-terminal domain"/>
    <property type="match status" value="1"/>
</dbReference>
<dbReference type="AlphaFoldDB" id="A0A3R8RYW9"/>
<dbReference type="InterPro" id="IPR011006">
    <property type="entry name" value="CheY-like_superfamily"/>
</dbReference>
<accession>A0A3R8RYW9</accession>
<dbReference type="CDD" id="cd18774">
    <property type="entry name" value="PDC2_HK_sensor"/>
    <property type="match status" value="1"/>
</dbReference>
<dbReference type="InterPro" id="IPR004358">
    <property type="entry name" value="Sig_transdc_His_kin-like_C"/>
</dbReference>
<keyword evidence="3 9" id="KW-0597">Phosphoprotein</keyword>
<gene>
    <name evidence="13" type="ORF">EIP75_21945</name>
</gene>
<sequence length="743" mass="79172">MNPQDIRATVKIRTRLLWLVFAAWLPSAIAIGLVARSEYVELKSSALQDVRRLADGLNSIVERELDKRFVMARTLSASTALQLNDLARFYIEASLATKGMDSWVALYRPGRQVLNTRFPYDPLLAVPVPELALWLTSGEASYFDRSGPLVKQPLIGVIAAQAITPVDFNVVVAFDPAVLNSAISKLSPSHGAIVSIVDKDLKVMARSKDHHAWLGREATVDMKQRALAGRDGFEPSITLDKVPALTYLSLPNRHGWYTIVALPQETLDHEARHAAVKAIGLAATLLGLSLLLALYVARSVSEPLLALEEAAEELGQERVPQLLKTGISEADRVARALRDAGVRIKESADVLEAKVNDAVARTAEVQQRLADAQKREALGRLAGGVAHDFNNLLQTISAALHLMVATTPEGPPRRMLDAATRATGKAADLVKQMLAFGRAQKLQPAAVNINDFLLKVCDLAGKAAGTNINIHANVAPGLPAVFVDPSQLELALLNLIFNARDAMQGRGEIKIHAFLAVNGLSSASPAQSAFVQIDVSDNGPGMDASTLRKAFDPYFTTKPVGSGSGLGLAQVLSFARQSGGDAHIVSEQGRGTNVQLILPSTTAVPTASASASTGAVAAGRPLRVLMVEDDSLVASVVLSAIEGMGHCATHCLNAEKAKELITQGERFDVVFSDVVMPGAITGFDLAEWCQTLQPPIPVVLATGYSAQSPETDVVVLRKPYDLNDLARALQQAAGADITPALKG</sequence>
<evidence type="ECO:0000256" key="6">
    <source>
        <dbReference type="ARBA" id="ARBA00022777"/>
    </source>
</evidence>
<evidence type="ECO:0000259" key="12">
    <source>
        <dbReference type="PROSITE" id="PS50110"/>
    </source>
</evidence>
<proteinExistence type="predicted"/>
<evidence type="ECO:0000256" key="2">
    <source>
        <dbReference type="ARBA" id="ARBA00012438"/>
    </source>
</evidence>
<evidence type="ECO:0000256" key="1">
    <source>
        <dbReference type="ARBA" id="ARBA00000085"/>
    </source>
</evidence>
<dbReference type="InterPro" id="IPR001789">
    <property type="entry name" value="Sig_transdc_resp-reg_receiver"/>
</dbReference>
<dbReference type="Pfam" id="PF00072">
    <property type="entry name" value="Response_reg"/>
    <property type="match status" value="1"/>
</dbReference>
<keyword evidence="10" id="KW-0812">Transmembrane</keyword>
<comment type="catalytic activity">
    <reaction evidence="1">
        <text>ATP + protein L-histidine = ADP + protein N-phospho-L-histidine.</text>
        <dbReference type="EC" id="2.7.13.3"/>
    </reaction>
</comment>
<evidence type="ECO:0000313" key="14">
    <source>
        <dbReference type="Proteomes" id="UP000269265"/>
    </source>
</evidence>
<evidence type="ECO:0000256" key="3">
    <source>
        <dbReference type="ARBA" id="ARBA00022553"/>
    </source>
</evidence>
<evidence type="ECO:0000313" key="13">
    <source>
        <dbReference type="EMBL" id="RRS01135.1"/>
    </source>
</evidence>